<proteinExistence type="predicted"/>
<keyword evidence="4 6" id="KW-1133">Transmembrane helix</keyword>
<dbReference type="Gene3D" id="1.20.1250.20">
    <property type="entry name" value="MFS general substrate transporter like domains"/>
    <property type="match status" value="2"/>
</dbReference>
<evidence type="ECO:0000256" key="6">
    <source>
        <dbReference type="SAM" id="Phobius"/>
    </source>
</evidence>
<evidence type="ECO:0000256" key="5">
    <source>
        <dbReference type="ARBA" id="ARBA00023136"/>
    </source>
</evidence>
<keyword evidence="3 6" id="KW-0812">Transmembrane</keyword>
<dbReference type="GO" id="GO:0022857">
    <property type="term" value="F:transmembrane transporter activity"/>
    <property type="evidence" value="ECO:0007669"/>
    <property type="project" value="InterPro"/>
</dbReference>
<feature type="transmembrane region" description="Helical" evidence="6">
    <location>
        <begin position="67"/>
        <end position="83"/>
    </location>
</feature>
<dbReference type="SUPFAM" id="SSF103473">
    <property type="entry name" value="MFS general substrate transporter"/>
    <property type="match status" value="1"/>
</dbReference>
<dbReference type="InterPro" id="IPR020846">
    <property type="entry name" value="MFS_dom"/>
</dbReference>
<dbReference type="EMBL" id="AAWL01000003">
    <property type="protein sequence ID" value="EAX48306.1"/>
    <property type="molecule type" value="Genomic_DNA"/>
</dbReference>
<dbReference type="GO" id="GO:0005886">
    <property type="term" value="C:plasma membrane"/>
    <property type="evidence" value="ECO:0007669"/>
    <property type="project" value="UniProtKB-SubCell"/>
</dbReference>
<evidence type="ECO:0000256" key="3">
    <source>
        <dbReference type="ARBA" id="ARBA00022692"/>
    </source>
</evidence>
<dbReference type="PROSITE" id="PS50850">
    <property type="entry name" value="MFS"/>
    <property type="match status" value="1"/>
</dbReference>
<evidence type="ECO:0000313" key="8">
    <source>
        <dbReference type="EMBL" id="EAX48306.1"/>
    </source>
</evidence>
<dbReference type="eggNOG" id="COG2271">
    <property type="taxonomic scope" value="Bacteria"/>
</dbReference>
<dbReference type="RefSeq" id="WP_007288554.1">
    <property type="nucleotide sequence ID" value="NZ_AAWL01000003.1"/>
</dbReference>
<dbReference type="Proteomes" id="UP000005139">
    <property type="component" value="Unassembled WGS sequence"/>
</dbReference>
<evidence type="ECO:0000256" key="1">
    <source>
        <dbReference type="ARBA" id="ARBA00004651"/>
    </source>
</evidence>
<dbReference type="PANTHER" id="PTHR43129">
    <property type="entry name" value="FOSMIDOMYCIN RESISTANCE PROTEIN"/>
    <property type="match status" value="1"/>
</dbReference>
<keyword evidence="2" id="KW-0813">Transport</keyword>
<gene>
    <name evidence="8" type="ORF">TcarDRAFT_2256</name>
</gene>
<dbReference type="InterPro" id="IPR011701">
    <property type="entry name" value="MFS"/>
</dbReference>
<sequence length="385" mass="40193">MWPLFLLSAAHGVTDLSQGALLVALPYFKAKFGLSYAQVSAIALVQNLTSSVSQPLFGYFTDKKSRPWLMPAGCFLSGAAMVASLLAPAYWLVLTFTALCGFGVAAFHPEGAKSANRLSGAAKGKGVSLFAVGGNAGFAVGSLFMAFLLADDRADRLLLYLLPFIVLAVLLYRLTKLLPRQSPDRVAVAGGLKAAVSSPVLIILGIVFLRATVTAGISTFLPLYYVSFLHGDPLYASSLLTVYLAGGAVGTLFGGILSDRLGSKRVMVWSILPVSVLLFMFKSVEGWIVFVVLVVASALLSAAFASSLVLAQNMLPGNVGMASGLTIGFSVGLGSMGVLALGRVADGLGLPMVFDILTVLPVAAFILALFMKEPAACEATVPERA</sequence>
<name>A1HNE6_9FIRM</name>
<comment type="caution">
    <text evidence="8">The sequence shown here is derived from an EMBL/GenBank/DDBJ whole genome shotgun (WGS) entry which is preliminary data.</text>
</comment>
<evidence type="ECO:0000259" key="7">
    <source>
        <dbReference type="PROSITE" id="PS50850"/>
    </source>
</evidence>
<protein>
    <submittedName>
        <fullName evidence="8">Major facilitator superfamily MFS_1</fullName>
    </submittedName>
</protein>
<feature type="transmembrane region" description="Helical" evidence="6">
    <location>
        <begin position="266"/>
        <end position="281"/>
    </location>
</feature>
<reference evidence="8 9" key="1">
    <citation type="submission" date="2007-01" db="EMBL/GenBank/DDBJ databases">
        <title>Annotation of the draft genome assembly of Thermosinus carboxydivorans Nor1.</title>
        <authorList>
            <consortium name="US DOE Joint Genome Institute (JGI-ORNL)"/>
            <person name="Larimer F."/>
            <person name="Land M."/>
            <person name="Hauser L."/>
        </authorList>
    </citation>
    <scope>NUCLEOTIDE SEQUENCE [LARGE SCALE GENOMIC DNA]</scope>
    <source>
        <strain evidence="8 9">Nor1</strain>
    </source>
</reference>
<feature type="transmembrane region" description="Helical" evidence="6">
    <location>
        <begin position="322"/>
        <end position="342"/>
    </location>
</feature>
<feature type="domain" description="Major facilitator superfamily (MFS) profile" evidence="7">
    <location>
        <begin position="3"/>
        <end position="376"/>
    </location>
</feature>
<dbReference type="AlphaFoldDB" id="A1HNE6"/>
<dbReference type="CDD" id="cd17478">
    <property type="entry name" value="MFS_FsR"/>
    <property type="match status" value="1"/>
</dbReference>
<feature type="transmembrane region" description="Helical" evidence="6">
    <location>
        <begin position="156"/>
        <end position="174"/>
    </location>
</feature>
<feature type="transmembrane region" description="Helical" evidence="6">
    <location>
        <begin position="186"/>
        <end position="213"/>
    </location>
</feature>
<reference evidence="8 9" key="2">
    <citation type="submission" date="2007-01" db="EMBL/GenBank/DDBJ databases">
        <title>Sequencing of the draft genome and assembly of Thermosinus carboxydivorans Nor1.</title>
        <authorList>
            <consortium name="US DOE Joint Genome Institute (JGI-PGF)"/>
            <person name="Copeland A."/>
            <person name="Lucas S."/>
            <person name="Lapidus A."/>
            <person name="Barry K."/>
            <person name="Glavina del Rio T."/>
            <person name="Dalin E."/>
            <person name="Tice H."/>
            <person name="Bruce D."/>
            <person name="Pitluck S."/>
            <person name="Richardson P."/>
        </authorList>
    </citation>
    <scope>NUCLEOTIDE SEQUENCE [LARGE SCALE GENOMIC DNA]</scope>
    <source>
        <strain evidence="8 9">Nor1</strain>
    </source>
</reference>
<dbReference type="OrthoDB" id="9770492at2"/>
<evidence type="ECO:0000256" key="2">
    <source>
        <dbReference type="ARBA" id="ARBA00022448"/>
    </source>
</evidence>
<dbReference type="Pfam" id="PF07690">
    <property type="entry name" value="MFS_1"/>
    <property type="match status" value="1"/>
</dbReference>
<comment type="subcellular location">
    <subcellularLocation>
        <location evidence="1">Cell membrane</location>
        <topology evidence="1">Multi-pass membrane protein</topology>
    </subcellularLocation>
</comment>
<keyword evidence="9" id="KW-1185">Reference proteome</keyword>
<feature type="transmembrane region" description="Helical" evidence="6">
    <location>
        <begin position="89"/>
        <end position="107"/>
    </location>
</feature>
<keyword evidence="5 6" id="KW-0472">Membrane</keyword>
<feature type="transmembrane region" description="Helical" evidence="6">
    <location>
        <begin position="287"/>
        <end position="310"/>
    </location>
</feature>
<feature type="transmembrane region" description="Helical" evidence="6">
    <location>
        <begin position="348"/>
        <end position="370"/>
    </location>
</feature>
<evidence type="ECO:0000256" key="4">
    <source>
        <dbReference type="ARBA" id="ARBA00022989"/>
    </source>
</evidence>
<evidence type="ECO:0000313" key="9">
    <source>
        <dbReference type="Proteomes" id="UP000005139"/>
    </source>
</evidence>
<feature type="transmembrane region" description="Helical" evidence="6">
    <location>
        <begin position="127"/>
        <end position="150"/>
    </location>
</feature>
<feature type="transmembrane region" description="Helical" evidence="6">
    <location>
        <begin position="233"/>
        <end position="254"/>
    </location>
</feature>
<organism evidence="8 9">
    <name type="scientific">Thermosinus carboxydivorans Nor1</name>
    <dbReference type="NCBI Taxonomy" id="401526"/>
    <lineage>
        <taxon>Bacteria</taxon>
        <taxon>Bacillati</taxon>
        <taxon>Bacillota</taxon>
        <taxon>Negativicutes</taxon>
        <taxon>Selenomonadales</taxon>
        <taxon>Sporomusaceae</taxon>
        <taxon>Thermosinus</taxon>
    </lineage>
</organism>
<dbReference type="PANTHER" id="PTHR43129:SF1">
    <property type="entry name" value="FOSMIDOMYCIN RESISTANCE PROTEIN"/>
    <property type="match status" value="1"/>
</dbReference>
<dbReference type="InterPro" id="IPR036259">
    <property type="entry name" value="MFS_trans_sf"/>
</dbReference>
<accession>A1HNE6</accession>